<proteinExistence type="predicted"/>
<reference evidence="1" key="1">
    <citation type="journal article" date="2014" name="Front. Microbiol.">
        <title>High frequency of phylogenetically diverse reductive dehalogenase-homologous genes in deep subseafloor sedimentary metagenomes.</title>
        <authorList>
            <person name="Kawai M."/>
            <person name="Futagami T."/>
            <person name="Toyoda A."/>
            <person name="Takaki Y."/>
            <person name="Nishi S."/>
            <person name="Hori S."/>
            <person name="Arai W."/>
            <person name="Tsubouchi T."/>
            <person name="Morono Y."/>
            <person name="Uchiyama I."/>
            <person name="Ito T."/>
            <person name="Fujiyama A."/>
            <person name="Inagaki F."/>
            <person name="Takami H."/>
        </authorList>
    </citation>
    <scope>NUCLEOTIDE SEQUENCE</scope>
    <source>
        <strain evidence="1">Expedition CK06-06</strain>
    </source>
</reference>
<gene>
    <name evidence="1" type="ORF">S06H3_25975</name>
</gene>
<organism evidence="1">
    <name type="scientific">marine sediment metagenome</name>
    <dbReference type="NCBI Taxonomy" id="412755"/>
    <lineage>
        <taxon>unclassified sequences</taxon>
        <taxon>metagenomes</taxon>
        <taxon>ecological metagenomes</taxon>
    </lineage>
</organism>
<feature type="non-terminal residue" evidence="1">
    <location>
        <position position="33"/>
    </location>
</feature>
<evidence type="ECO:0000313" key="1">
    <source>
        <dbReference type="EMBL" id="GAI25501.1"/>
    </source>
</evidence>
<accession>X1N5L4</accession>
<name>X1N5L4_9ZZZZ</name>
<dbReference type="EMBL" id="BARV01014985">
    <property type="protein sequence ID" value="GAI25501.1"/>
    <property type="molecule type" value="Genomic_DNA"/>
</dbReference>
<sequence>MSPMNTREETYHMTEKEMARLKVAERLVEGEVT</sequence>
<dbReference type="AlphaFoldDB" id="X1N5L4"/>
<comment type="caution">
    <text evidence="1">The sequence shown here is derived from an EMBL/GenBank/DDBJ whole genome shotgun (WGS) entry which is preliminary data.</text>
</comment>
<protein>
    <submittedName>
        <fullName evidence="1">Uncharacterized protein</fullName>
    </submittedName>
</protein>